<comment type="caution">
    <text evidence="5">The sequence shown here is derived from an EMBL/GenBank/DDBJ whole genome shotgun (WGS) entry which is preliminary data.</text>
</comment>
<dbReference type="Pfam" id="PF23276">
    <property type="entry name" value="TPR_24"/>
    <property type="match status" value="1"/>
</dbReference>
<dbReference type="Gene3D" id="1.25.40.10">
    <property type="entry name" value="Tetratricopeptide repeat domain"/>
    <property type="match status" value="1"/>
</dbReference>
<dbReference type="PANTHER" id="PTHR47939">
    <property type="entry name" value="MEMBRANE-ASSOCIATED SALT-INDUCIBLE PROTEIN-LIKE"/>
    <property type="match status" value="1"/>
</dbReference>
<dbReference type="EMBL" id="SDRB02010777">
    <property type="protein sequence ID" value="THG04398.1"/>
    <property type="molecule type" value="Genomic_DNA"/>
</dbReference>
<evidence type="ECO:0000256" key="3">
    <source>
        <dbReference type="PROSITE-ProRule" id="PRU00708"/>
    </source>
</evidence>
<dbReference type="NCBIfam" id="TIGR00756">
    <property type="entry name" value="PPR"/>
    <property type="match status" value="2"/>
</dbReference>
<evidence type="ECO:0000313" key="5">
    <source>
        <dbReference type="EMBL" id="THG04398.1"/>
    </source>
</evidence>
<feature type="repeat" description="PPR" evidence="3">
    <location>
        <begin position="166"/>
        <end position="200"/>
    </location>
</feature>
<feature type="repeat" description="PPR" evidence="3">
    <location>
        <begin position="97"/>
        <end position="131"/>
    </location>
</feature>
<protein>
    <recommendedName>
        <fullName evidence="4">Pentatricopeptide repeat-containing protein-mitochondrial domain-containing protein</fullName>
    </recommendedName>
</protein>
<proteinExistence type="inferred from homology"/>
<dbReference type="InterPro" id="IPR002885">
    <property type="entry name" value="PPR_rpt"/>
</dbReference>
<evidence type="ECO:0000259" key="4">
    <source>
        <dbReference type="Pfam" id="PF23276"/>
    </source>
</evidence>
<sequence length="202" mass="23103">MSQNYQAFTLMSLIPNLVKIPAIKALSLFNSSTLHGFDHTHQSISFVLHLFLSFEMLSHSQSFLLRLLSGRISSSSFTISSLLNHLTQTHLDFKPHHVLLYESIVNTYVQLRLPEQSLFYFTKMIEKGLVPSSNSFNGFLACLLRSNNFEKAWWVFKDMRGRVAMDVDRFGIMIKGCYENGDLNRAFDILAQLEDLGCVKTL</sequence>
<evidence type="ECO:0000256" key="1">
    <source>
        <dbReference type="ARBA" id="ARBA00007626"/>
    </source>
</evidence>
<accession>A0A4S4DN16</accession>
<keyword evidence="2" id="KW-0677">Repeat</keyword>
<dbReference type="PROSITE" id="PS51375">
    <property type="entry name" value="PPR"/>
    <property type="match status" value="2"/>
</dbReference>
<evidence type="ECO:0000313" key="6">
    <source>
        <dbReference type="Proteomes" id="UP000306102"/>
    </source>
</evidence>
<feature type="domain" description="Pentatricopeptide repeat-containing protein-mitochondrial" evidence="4">
    <location>
        <begin position="81"/>
        <end position="190"/>
    </location>
</feature>
<dbReference type="Proteomes" id="UP000306102">
    <property type="component" value="Unassembled WGS sequence"/>
</dbReference>
<gene>
    <name evidence="5" type="ORF">TEA_029246</name>
</gene>
<dbReference type="InterPro" id="IPR050667">
    <property type="entry name" value="PPR-containing_protein"/>
</dbReference>
<keyword evidence="6" id="KW-1185">Reference proteome</keyword>
<dbReference type="InterPro" id="IPR057027">
    <property type="entry name" value="TPR_mt"/>
</dbReference>
<comment type="similarity">
    <text evidence="1">Belongs to the PPR family. P subfamily.</text>
</comment>
<name>A0A4S4DN16_CAMSN</name>
<evidence type="ECO:0000256" key="2">
    <source>
        <dbReference type="ARBA" id="ARBA00022737"/>
    </source>
</evidence>
<organism evidence="5 6">
    <name type="scientific">Camellia sinensis var. sinensis</name>
    <name type="common">China tea</name>
    <dbReference type="NCBI Taxonomy" id="542762"/>
    <lineage>
        <taxon>Eukaryota</taxon>
        <taxon>Viridiplantae</taxon>
        <taxon>Streptophyta</taxon>
        <taxon>Embryophyta</taxon>
        <taxon>Tracheophyta</taxon>
        <taxon>Spermatophyta</taxon>
        <taxon>Magnoliopsida</taxon>
        <taxon>eudicotyledons</taxon>
        <taxon>Gunneridae</taxon>
        <taxon>Pentapetalae</taxon>
        <taxon>asterids</taxon>
        <taxon>Ericales</taxon>
        <taxon>Theaceae</taxon>
        <taxon>Camellia</taxon>
    </lineage>
</organism>
<dbReference type="InterPro" id="IPR011990">
    <property type="entry name" value="TPR-like_helical_dom_sf"/>
</dbReference>
<dbReference type="AlphaFoldDB" id="A0A4S4DN16"/>
<dbReference type="PANTHER" id="PTHR47939:SF5">
    <property type="entry name" value="PENTACOTRIPEPTIDE-REPEAT REGION OF PRORP DOMAIN-CONTAINING PROTEIN"/>
    <property type="match status" value="1"/>
</dbReference>
<reference evidence="5 6" key="1">
    <citation type="journal article" date="2018" name="Proc. Natl. Acad. Sci. U.S.A.">
        <title>Draft genome sequence of Camellia sinensis var. sinensis provides insights into the evolution of the tea genome and tea quality.</title>
        <authorList>
            <person name="Wei C."/>
            <person name="Yang H."/>
            <person name="Wang S."/>
            <person name="Zhao J."/>
            <person name="Liu C."/>
            <person name="Gao L."/>
            <person name="Xia E."/>
            <person name="Lu Y."/>
            <person name="Tai Y."/>
            <person name="She G."/>
            <person name="Sun J."/>
            <person name="Cao H."/>
            <person name="Tong W."/>
            <person name="Gao Q."/>
            <person name="Li Y."/>
            <person name="Deng W."/>
            <person name="Jiang X."/>
            <person name="Wang W."/>
            <person name="Chen Q."/>
            <person name="Zhang S."/>
            <person name="Li H."/>
            <person name="Wu J."/>
            <person name="Wang P."/>
            <person name="Li P."/>
            <person name="Shi C."/>
            <person name="Zheng F."/>
            <person name="Jian J."/>
            <person name="Huang B."/>
            <person name="Shan D."/>
            <person name="Shi M."/>
            <person name="Fang C."/>
            <person name="Yue Y."/>
            <person name="Li F."/>
            <person name="Li D."/>
            <person name="Wei S."/>
            <person name="Han B."/>
            <person name="Jiang C."/>
            <person name="Yin Y."/>
            <person name="Xia T."/>
            <person name="Zhang Z."/>
            <person name="Bennetzen J.L."/>
            <person name="Zhao S."/>
            <person name="Wan X."/>
        </authorList>
    </citation>
    <scope>NUCLEOTIDE SEQUENCE [LARGE SCALE GENOMIC DNA]</scope>
    <source>
        <strain evidence="6">cv. Shuchazao</strain>
        <tissue evidence="5">Leaf</tissue>
    </source>
</reference>